<keyword evidence="1" id="KW-0812">Transmembrane</keyword>
<feature type="transmembrane region" description="Helical" evidence="1">
    <location>
        <begin position="114"/>
        <end position="137"/>
    </location>
</feature>
<dbReference type="EMBL" id="JADNRY010000155">
    <property type="protein sequence ID" value="KAF9063032.1"/>
    <property type="molecule type" value="Genomic_DNA"/>
</dbReference>
<feature type="transmembrane region" description="Helical" evidence="1">
    <location>
        <begin position="37"/>
        <end position="58"/>
    </location>
</feature>
<keyword evidence="1" id="KW-0472">Membrane</keyword>
<keyword evidence="3" id="KW-1185">Reference proteome</keyword>
<accession>A0A9P5U212</accession>
<proteinExistence type="predicted"/>
<sequence>MRLRDGPHSQVALLVSSMLASLLPGVIGPLLPRLALFIKAILIAWIPTSLYISFWLLCRILEEMRKKPLLPLSCHAVEPRILDSTDHCITLITYVHAWLSLAHLLHVIHPTGSFPLAVMMVFTLITVVAFGKCLLIAGIEHKYWGHFFDLYTLSDRLLCISIRVITKVTALLS</sequence>
<keyword evidence="1" id="KW-1133">Transmembrane helix</keyword>
<dbReference type="AlphaFoldDB" id="A0A9P5U212"/>
<feature type="transmembrane region" description="Helical" evidence="1">
    <location>
        <begin position="12"/>
        <end position="31"/>
    </location>
</feature>
<evidence type="ECO:0000256" key="1">
    <source>
        <dbReference type="SAM" id="Phobius"/>
    </source>
</evidence>
<feature type="transmembrane region" description="Helical" evidence="1">
    <location>
        <begin position="88"/>
        <end position="108"/>
    </location>
</feature>
<name>A0A9P5U212_9AGAR</name>
<gene>
    <name evidence="2" type="ORF">BDP27DRAFT_1451446</name>
</gene>
<reference evidence="2" key="1">
    <citation type="submission" date="2020-11" db="EMBL/GenBank/DDBJ databases">
        <authorList>
            <consortium name="DOE Joint Genome Institute"/>
            <person name="Ahrendt S."/>
            <person name="Riley R."/>
            <person name="Andreopoulos W."/>
            <person name="Labutti K."/>
            <person name="Pangilinan J."/>
            <person name="Ruiz-Duenas F.J."/>
            <person name="Barrasa J.M."/>
            <person name="Sanchez-Garcia M."/>
            <person name="Camarero S."/>
            <person name="Miyauchi S."/>
            <person name="Serrano A."/>
            <person name="Linde D."/>
            <person name="Babiker R."/>
            <person name="Drula E."/>
            <person name="Ayuso-Fernandez I."/>
            <person name="Pacheco R."/>
            <person name="Padilla G."/>
            <person name="Ferreira P."/>
            <person name="Barriuso J."/>
            <person name="Kellner H."/>
            <person name="Castanera R."/>
            <person name="Alfaro M."/>
            <person name="Ramirez L."/>
            <person name="Pisabarro A.G."/>
            <person name="Kuo A."/>
            <person name="Tritt A."/>
            <person name="Lipzen A."/>
            <person name="He G."/>
            <person name="Yan M."/>
            <person name="Ng V."/>
            <person name="Cullen D."/>
            <person name="Martin F."/>
            <person name="Rosso M.-N."/>
            <person name="Henrissat B."/>
            <person name="Hibbett D."/>
            <person name="Martinez A.T."/>
            <person name="Grigoriev I.V."/>
        </authorList>
    </citation>
    <scope>NUCLEOTIDE SEQUENCE</scope>
    <source>
        <strain evidence="2">AH 40177</strain>
    </source>
</reference>
<comment type="caution">
    <text evidence="2">The sequence shown here is derived from an EMBL/GenBank/DDBJ whole genome shotgun (WGS) entry which is preliminary data.</text>
</comment>
<evidence type="ECO:0000313" key="2">
    <source>
        <dbReference type="EMBL" id="KAF9063032.1"/>
    </source>
</evidence>
<organism evidence="2 3">
    <name type="scientific">Rhodocollybia butyracea</name>
    <dbReference type="NCBI Taxonomy" id="206335"/>
    <lineage>
        <taxon>Eukaryota</taxon>
        <taxon>Fungi</taxon>
        <taxon>Dikarya</taxon>
        <taxon>Basidiomycota</taxon>
        <taxon>Agaricomycotina</taxon>
        <taxon>Agaricomycetes</taxon>
        <taxon>Agaricomycetidae</taxon>
        <taxon>Agaricales</taxon>
        <taxon>Marasmiineae</taxon>
        <taxon>Omphalotaceae</taxon>
        <taxon>Rhodocollybia</taxon>
    </lineage>
</organism>
<evidence type="ECO:0000313" key="3">
    <source>
        <dbReference type="Proteomes" id="UP000772434"/>
    </source>
</evidence>
<dbReference type="Proteomes" id="UP000772434">
    <property type="component" value="Unassembled WGS sequence"/>
</dbReference>
<protein>
    <submittedName>
        <fullName evidence="2">Uncharacterized protein</fullName>
    </submittedName>
</protein>